<keyword evidence="2 12" id="KW-0547">Nucleotide-binding</keyword>
<protein>
    <recommendedName>
        <fullName evidence="9">DNA 3'-5' helicase</fullName>
        <ecNumber evidence="9">5.6.2.4</ecNumber>
    </recommendedName>
    <alternativeName>
        <fullName evidence="10">DNA 3'-5' helicase II</fullName>
    </alternativeName>
</protein>
<feature type="domain" description="UvrD-like helicase ATP-binding" evidence="13">
    <location>
        <begin position="1"/>
        <end position="294"/>
    </location>
</feature>
<feature type="binding site" evidence="12">
    <location>
        <begin position="22"/>
        <end position="29"/>
    </location>
    <ligand>
        <name>ATP</name>
        <dbReference type="ChEBI" id="CHEBI:30616"/>
    </ligand>
</feature>
<evidence type="ECO:0000256" key="6">
    <source>
        <dbReference type="ARBA" id="ARBA00023125"/>
    </source>
</evidence>
<keyword evidence="7" id="KW-0413">Isomerase</keyword>
<dbReference type="PANTHER" id="PTHR11070:SF2">
    <property type="entry name" value="ATP-DEPENDENT DNA HELICASE SRS2"/>
    <property type="match status" value="1"/>
</dbReference>
<dbReference type="InterPro" id="IPR027417">
    <property type="entry name" value="P-loop_NTPase"/>
</dbReference>
<keyword evidence="5 12" id="KW-0067">ATP-binding</keyword>
<dbReference type="PROSITE" id="PS51217">
    <property type="entry name" value="UVRD_HELICASE_CTER"/>
    <property type="match status" value="1"/>
</dbReference>
<evidence type="ECO:0000259" key="13">
    <source>
        <dbReference type="PROSITE" id="PS51198"/>
    </source>
</evidence>
<evidence type="ECO:0000256" key="3">
    <source>
        <dbReference type="ARBA" id="ARBA00022801"/>
    </source>
</evidence>
<gene>
    <name evidence="15" type="ORF">K7C98_23470</name>
</gene>
<dbReference type="InterPro" id="IPR000212">
    <property type="entry name" value="DNA_helicase_UvrD/REP"/>
</dbReference>
<evidence type="ECO:0000313" key="16">
    <source>
        <dbReference type="Proteomes" id="UP001139031"/>
    </source>
</evidence>
<comment type="catalytic activity">
    <reaction evidence="11">
        <text>ATP + H2O = ADP + phosphate + H(+)</text>
        <dbReference type="Rhea" id="RHEA:13065"/>
        <dbReference type="ChEBI" id="CHEBI:15377"/>
        <dbReference type="ChEBI" id="CHEBI:15378"/>
        <dbReference type="ChEBI" id="CHEBI:30616"/>
        <dbReference type="ChEBI" id="CHEBI:43474"/>
        <dbReference type="ChEBI" id="CHEBI:456216"/>
        <dbReference type="EC" id="5.6.2.4"/>
    </reaction>
</comment>
<dbReference type="PROSITE" id="PS51198">
    <property type="entry name" value="UVRD_HELICASE_ATP_BIND"/>
    <property type="match status" value="1"/>
</dbReference>
<reference evidence="15" key="1">
    <citation type="submission" date="2021-08" db="EMBL/GenBank/DDBJ databases">
        <authorList>
            <person name="Stevens D.C."/>
        </authorList>
    </citation>
    <scope>NUCLEOTIDE SEQUENCE</scope>
    <source>
        <strain evidence="15">DSM 53165</strain>
    </source>
</reference>
<evidence type="ECO:0000256" key="2">
    <source>
        <dbReference type="ARBA" id="ARBA00022741"/>
    </source>
</evidence>
<comment type="caution">
    <text evidence="15">The sequence shown here is derived from an EMBL/GenBank/DDBJ whole genome shotgun (WGS) entry which is preliminary data.</text>
</comment>
<dbReference type="CDD" id="cd18807">
    <property type="entry name" value="SF1_C_UvrD"/>
    <property type="match status" value="1"/>
</dbReference>
<comment type="similarity">
    <text evidence="1">Belongs to the helicase family. UvrD subfamily.</text>
</comment>
<dbReference type="Gene3D" id="1.10.486.10">
    <property type="entry name" value="PCRA, domain 4"/>
    <property type="match status" value="1"/>
</dbReference>
<evidence type="ECO:0000256" key="9">
    <source>
        <dbReference type="ARBA" id="ARBA00034808"/>
    </source>
</evidence>
<dbReference type="InterPro" id="IPR014017">
    <property type="entry name" value="DNA_helicase_UvrD-like_C"/>
</dbReference>
<evidence type="ECO:0000256" key="1">
    <source>
        <dbReference type="ARBA" id="ARBA00009922"/>
    </source>
</evidence>
<evidence type="ECO:0000259" key="14">
    <source>
        <dbReference type="PROSITE" id="PS51217"/>
    </source>
</evidence>
<evidence type="ECO:0000256" key="12">
    <source>
        <dbReference type="PROSITE-ProRule" id="PRU00560"/>
    </source>
</evidence>
<keyword evidence="4 12" id="KW-0347">Helicase</keyword>
<keyword evidence="6" id="KW-0238">DNA-binding</keyword>
<evidence type="ECO:0000256" key="10">
    <source>
        <dbReference type="ARBA" id="ARBA00034923"/>
    </source>
</evidence>
<organism evidence="15 16">
    <name type="scientific">Nannocystis pusilla</name>
    <dbReference type="NCBI Taxonomy" id="889268"/>
    <lineage>
        <taxon>Bacteria</taxon>
        <taxon>Pseudomonadati</taxon>
        <taxon>Myxococcota</taxon>
        <taxon>Polyangia</taxon>
        <taxon>Nannocystales</taxon>
        <taxon>Nannocystaceae</taxon>
        <taxon>Nannocystis</taxon>
    </lineage>
</organism>
<dbReference type="RefSeq" id="WP_224193971.1">
    <property type="nucleotide sequence ID" value="NZ_JAIRAU010000028.1"/>
</dbReference>
<dbReference type="CDD" id="cd17932">
    <property type="entry name" value="DEXQc_UvrD"/>
    <property type="match status" value="1"/>
</dbReference>
<dbReference type="Gene3D" id="1.10.10.160">
    <property type="match status" value="1"/>
</dbReference>
<dbReference type="Gene3D" id="3.40.50.300">
    <property type="entry name" value="P-loop containing nucleotide triphosphate hydrolases"/>
    <property type="match status" value="2"/>
</dbReference>
<accession>A0ABS7TVD3</accession>
<dbReference type="InterPro" id="IPR014016">
    <property type="entry name" value="UvrD-like_ATP-bd"/>
</dbReference>
<sequence>MQLNPAQQAAVDHRGSPLLVLAGAGTGKTRVITHRVAALMDEGVPPWRILAVTFTNKAAAEMRARIEKMCEGKVDVSQLWVGTFHSISARILRRHGESVGLSRNFAIYDTDDQTRLMKRVFKEMNRDDEQIKPRAILGHLDQLKNRGLTIDQVDQLGLEGFMTRLVALLGRRYQELLRAADASDFGDLLVLAVKLLEKAGTEQPRPGAQLVDVDPVVGLKRRFLHVVVDEYQDTNPVQARLVELLSQRAQLCVVGDDDQAIYGWRGADVSQILGFPDRQPGCELIRLEQNYRSTGHILRCADAIIRRNEGRLGKTLWSELGDGALVVLRACEDEREEARFVVNEILDALNEDIPPEEIAVFYRTHAQSRVIEQQLTDHGMRYAIFGGLGFFERKEIKDALAYLRLLQNPASDLDFTRIVNEPARGIGDTTVGRLTALAANRNVPLLEVARNPEEAGVGGAAAKRLALFVAMIDELTARLHAGTPLGQLAAEVLERTGYRDALVQEGSEESEARVENLDEFVGALTEFAQDNPDQTLADYLEQVSLVSDADGGGRGEVRAVRLMTIHSAKGLEFEKVILTGMEEKVFPHSRSIAGEEAAREEGRRLRPEERAQLEEERRLAYVAVTRAKRQLVVTYARRRRLYNQEFIGAPSRFVRDLPPDAVRGRVPGVIRRDAPGVPAQLQAMLSSPPPRAAAPAPARERSWNSDIVYDEGVAARPAARTRAPIASDDAPSLYKGMQVRHRQYGEGTLVGWDGSGNNLKLAINFPVVGVKTILARFCEPL</sequence>
<evidence type="ECO:0000313" key="15">
    <source>
        <dbReference type="EMBL" id="MBZ5712212.1"/>
    </source>
</evidence>
<dbReference type="InterPro" id="IPR013986">
    <property type="entry name" value="DExx_box_DNA_helicase_dom_sf"/>
</dbReference>
<dbReference type="Pfam" id="PF00580">
    <property type="entry name" value="UvrD-helicase"/>
    <property type="match status" value="1"/>
</dbReference>
<dbReference type="SUPFAM" id="SSF52540">
    <property type="entry name" value="P-loop containing nucleoside triphosphate hydrolases"/>
    <property type="match status" value="1"/>
</dbReference>
<dbReference type="Pfam" id="PF13361">
    <property type="entry name" value="UvrD_C"/>
    <property type="match status" value="1"/>
</dbReference>
<comment type="catalytic activity">
    <reaction evidence="8">
        <text>Couples ATP hydrolysis with the unwinding of duplex DNA by translocating in the 3'-5' direction.</text>
        <dbReference type="EC" id="5.6.2.4"/>
    </reaction>
</comment>
<evidence type="ECO:0000256" key="5">
    <source>
        <dbReference type="ARBA" id="ARBA00022840"/>
    </source>
</evidence>
<dbReference type="Pfam" id="PF21196">
    <property type="entry name" value="PcrA_UvrD_tudor"/>
    <property type="match status" value="1"/>
</dbReference>
<evidence type="ECO:0000256" key="8">
    <source>
        <dbReference type="ARBA" id="ARBA00034617"/>
    </source>
</evidence>
<keyword evidence="16" id="KW-1185">Reference proteome</keyword>
<proteinExistence type="inferred from homology"/>
<feature type="domain" description="UvrD-like helicase C-terminal" evidence="14">
    <location>
        <begin position="295"/>
        <end position="570"/>
    </location>
</feature>
<keyword evidence="3 12" id="KW-0378">Hydrolase</keyword>
<dbReference type="Proteomes" id="UP001139031">
    <property type="component" value="Unassembled WGS sequence"/>
</dbReference>
<name>A0ABS7TVD3_9BACT</name>
<dbReference type="EC" id="5.6.2.4" evidence="9"/>
<dbReference type="EMBL" id="JAIRAU010000028">
    <property type="protein sequence ID" value="MBZ5712212.1"/>
    <property type="molecule type" value="Genomic_DNA"/>
</dbReference>
<evidence type="ECO:0000256" key="4">
    <source>
        <dbReference type="ARBA" id="ARBA00022806"/>
    </source>
</evidence>
<evidence type="ECO:0000256" key="7">
    <source>
        <dbReference type="ARBA" id="ARBA00023235"/>
    </source>
</evidence>
<dbReference type="PANTHER" id="PTHR11070">
    <property type="entry name" value="UVRD / RECB / PCRA DNA HELICASE FAMILY MEMBER"/>
    <property type="match status" value="1"/>
</dbReference>
<evidence type="ECO:0000256" key="11">
    <source>
        <dbReference type="ARBA" id="ARBA00048988"/>
    </source>
</evidence>